<proteinExistence type="predicted"/>
<dbReference type="AlphaFoldDB" id="A0A8H6I3C5"/>
<dbReference type="OrthoDB" id="152248at2759"/>
<dbReference type="PANTHER" id="PTHR38847:SF1">
    <property type="entry name" value="PSEUDOURIDINE SYNTHASE RSUA_RLUA-LIKE DOMAIN-CONTAINING PROTEIN"/>
    <property type="match status" value="1"/>
</dbReference>
<sequence>MVNGIFKFTFVLCLGLQASAQSLTLTKAGLLGTGCSVSSATARIRDGVVSIEANNFAAYSGPGMTYSSSRKNCQATLSVNIPDGYQFAFGETRLPAAVRADKGTQVSASNLYYFQGEITQDEDTSTVPAGTSGTVTLVNSYGPSTWSSCGGAAIVNLNTALRAHSTDKSASGSIKLRGSLDTKIVWRKC</sequence>
<comment type="caution">
    <text evidence="2">The sequence shown here is derived from an EMBL/GenBank/DDBJ whole genome shotgun (WGS) entry which is preliminary data.</text>
</comment>
<dbReference type="EMBL" id="JACGCI010000020">
    <property type="protein sequence ID" value="KAF6758065.1"/>
    <property type="molecule type" value="Genomic_DNA"/>
</dbReference>
<protein>
    <recommendedName>
        <fullName evidence="4">Secreted protein</fullName>
    </recommendedName>
</protein>
<accession>A0A8H6I3C5</accession>
<evidence type="ECO:0008006" key="4">
    <source>
        <dbReference type="Google" id="ProtNLM"/>
    </source>
</evidence>
<keyword evidence="1" id="KW-0732">Signal</keyword>
<evidence type="ECO:0000313" key="2">
    <source>
        <dbReference type="EMBL" id="KAF6758065.1"/>
    </source>
</evidence>
<feature type="signal peptide" evidence="1">
    <location>
        <begin position="1"/>
        <end position="20"/>
    </location>
</feature>
<dbReference type="Proteomes" id="UP000521943">
    <property type="component" value="Unassembled WGS sequence"/>
</dbReference>
<gene>
    <name evidence="2" type="ORF">DFP72DRAFT_212109</name>
</gene>
<feature type="chain" id="PRO_5034982896" description="Secreted protein" evidence="1">
    <location>
        <begin position="21"/>
        <end position="189"/>
    </location>
</feature>
<evidence type="ECO:0000256" key="1">
    <source>
        <dbReference type="SAM" id="SignalP"/>
    </source>
</evidence>
<organism evidence="2 3">
    <name type="scientific">Ephemerocybe angulata</name>
    <dbReference type="NCBI Taxonomy" id="980116"/>
    <lineage>
        <taxon>Eukaryota</taxon>
        <taxon>Fungi</taxon>
        <taxon>Dikarya</taxon>
        <taxon>Basidiomycota</taxon>
        <taxon>Agaricomycotina</taxon>
        <taxon>Agaricomycetes</taxon>
        <taxon>Agaricomycetidae</taxon>
        <taxon>Agaricales</taxon>
        <taxon>Agaricineae</taxon>
        <taxon>Psathyrellaceae</taxon>
        <taxon>Ephemerocybe</taxon>
    </lineage>
</organism>
<reference evidence="2 3" key="1">
    <citation type="submission" date="2020-07" db="EMBL/GenBank/DDBJ databases">
        <title>Comparative genomics of pyrophilous fungi reveals a link between fire events and developmental genes.</title>
        <authorList>
            <consortium name="DOE Joint Genome Institute"/>
            <person name="Steindorff A.S."/>
            <person name="Carver A."/>
            <person name="Calhoun S."/>
            <person name="Stillman K."/>
            <person name="Liu H."/>
            <person name="Lipzen A."/>
            <person name="Pangilinan J."/>
            <person name="Labutti K."/>
            <person name="Bruns T.D."/>
            <person name="Grigoriev I.V."/>
        </authorList>
    </citation>
    <scope>NUCLEOTIDE SEQUENCE [LARGE SCALE GENOMIC DNA]</scope>
    <source>
        <strain evidence="2 3">CBS 144469</strain>
    </source>
</reference>
<dbReference type="Pfam" id="PF14273">
    <property type="entry name" value="DUF4360"/>
    <property type="match status" value="1"/>
</dbReference>
<keyword evidence="3" id="KW-1185">Reference proteome</keyword>
<dbReference type="PANTHER" id="PTHR38847">
    <property type="match status" value="1"/>
</dbReference>
<dbReference type="InterPro" id="IPR025649">
    <property type="entry name" value="DUF4360"/>
</dbReference>
<evidence type="ECO:0000313" key="3">
    <source>
        <dbReference type="Proteomes" id="UP000521943"/>
    </source>
</evidence>
<name>A0A8H6I3C5_9AGAR</name>